<evidence type="ECO:0000313" key="2">
    <source>
        <dbReference type="EMBL" id="KAJ0225249.1"/>
    </source>
</evidence>
<dbReference type="EMBL" id="NBSK02000001">
    <property type="protein sequence ID" value="KAJ0225249.1"/>
    <property type="molecule type" value="Genomic_DNA"/>
</dbReference>
<comment type="caution">
    <text evidence="2">The sequence shown here is derived from an EMBL/GenBank/DDBJ whole genome shotgun (WGS) entry which is preliminary data.</text>
</comment>
<reference evidence="2 3" key="1">
    <citation type="journal article" date="2017" name="Nat. Commun.">
        <title>Genome assembly with in vitro proximity ligation data and whole-genome triplication in lettuce.</title>
        <authorList>
            <person name="Reyes-Chin-Wo S."/>
            <person name="Wang Z."/>
            <person name="Yang X."/>
            <person name="Kozik A."/>
            <person name="Arikit S."/>
            <person name="Song C."/>
            <person name="Xia L."/>
            <person name="Froenicke L."/>
            <person name="Lavelle D.O."/>
            <person name="Truco M.J."/>
            <person name="Xia R."/>
            <person name="Zhu S."/>
            <person name="Xu C."/>
            <person name="Xu H."/>
            <person name="Xu X."/>
            <person name="Cox K."/>
            <person name="Korf I."/>
            <person name="Meyers B.C."/>
            <person name="Michelmore R.W."/>
        </authorList>
    </citation>
    <scope>NUCLEOTIDE SEQUENCE [LARGE SCALE GENOMIC DNA]</scope>
    <source>
        <strain evidence="3">cv. Salinas</strain>
        <tissue evidence="2">Seedlings</tissue>
    </source>
</reference>
<keyword evidence="3" id="KW-1185">Reference proteome</keyword>
<dbReference type="Proteomes" id="UP000235145">
    <property type="component" value="Unassembled WGS sequence"/>
</dbReference>
<proteinExistence type="predicted"/>
<protein>
    <recommendedName>
        <fullName evidence="4">Zinc finger GRF-type domain-containing protein</fullName>
    </recommendedName>
</protein>
<accession>A0A9R1XTQ9</accession>
<keyword evidence="1" id="KW-0812">Transmembrane</keyword>
<keyword evidence="1" id="KW-0472">Membrane</keyword>
<gene>
    <name evidence="2" type="ORF">LSAT_V11C100000570</name>
</gene>
<evidence type="ECO:0000256" key="1">
    <source>
        <dbReference type="SAM" id="Phobius"/>
    </source>
</evidence>
<keyword evidence="1" id="KW-1133">Transmembrane helix</keyword>
<sequence>MPTFSTKSSSNVNSRNKKKVDVKCRCEDVLPVFVSCTLDNPCNIFWGFPNYKVEGGCGFFKWVDNQGVQKLDMMAESNEFTEQGKVTALMQMVFVLLVSILCMFVLVVYKI</sequence>
<evidence type="ECO:0008006" key="4">
    <source>
        <dbReference type="Google" id="ProtNLM"/>
    </source>
</evidence>
<evidence type="ECO:0000313" key="3">
    <source>
        <dbReference type="Proteomes" id="UP000235145"/>
    </source>
</evidence>
<feature type="transmembrane region" description="Helical" evidence="1">
    <location>
        <begin position="88"/>
        <end position="109"/>
    </location>
</feature>
<dbReference type="AlphaFoldDB" id="A0A9R1XTQ9"/>
<organism evidence="2 3">
    <name type="scientific">Lactuca sativa</name>
    <name type="common">Garden lettuce</name>
    <dbReference type="NCBI Taxonomy" id="4236"/>
    <lineage>
        <taxon>Eukaryota</taxon>
        <taxon>Viridiplantae</taxon>
        <taxon>Streptophyta</taxon>
        <taxon>Embryophyta</taxon>
        <taxon>Tracheophyta</taxon>
        <taxon>Spermatophyta</taxon>
        <taxon>Magnoliopsida</taxon>
        <taxon>eudicotyledons</taxon>
        <taxon>Gunneridae</taxon>
        <taxon>Pentapetalae</taxon>
        <taxon>asterids</taxon>
        <taxon>campanulids</taxon>
        <taxon>Asterales</taxon>
        <taxon>Asteraceae</taxon>
        <taxon>Cichorioideae</taxon>
        <taxon>Cichorieae</taxon>
        <taxon>Lactucinae</taxon>
        <taxon>Lactuca</taxon>
    </lineage>
</organism>
<name>A0A9R1XTQ9_LACSA</name>